<evidence type="ECO:0000256" key="1">
    <source>
        <dbReference type="SAM" id="MobiDB-lite"/>
    </source>
</evidence>
<feature type="compositionally biased region" description="Basic and acidic residues" evidence="1">
    <location>
        <begin position="58"/>
        <end position="68"/>
    </location>
</feature>
<organism evidence="2 3">
    <name type="scientific">Actinidia rufa</name>
    <dbReference type="NCBI Taxonomy" id="165716"/>
    <lineage>
        <taxon>Eukaryota</taxon>
        <taxon>Viridiplantae</taxon>
        <taxon>Streptophyta</taxon>
        <taxon>Embryophyta</taxon>
        <taxon>Tracheophyta</taxon>
        <taxon>Spermatophyta</taxon>
        <taxon>Magnoliopsida</taxon>
        <taxon>eudicotyledons</taxon>
        <taxon>Gunneridae</taxon>
        <taxon>Pentapetalae</taxon>
        <taxon>asterids</taxon>
        <taxon>Ericales</taxon>
        <taxon>Actinidiaceae</taxon>
        <taxon>Actinidia</taxon>
    </lineage>
</organism>
<feature type="region of interest" description="Disordered" evidence="1">
    <location>
        <begin position="41"/>
        <end position="68"/>
    </location>
</feature>
<accession>A0A7J0EYI1</accession>
<name>A0A7J0EYI1_9ERIC</name>
<proteinExistence type="predicted"/>
<gene>
    <name evidence="2" type="ORF">Acr_07g0016640</name>
</gene>
<keyword evidence="3" id="KW-1185">Reference proteome</keyword>
<reference evidence="2 3" key="1">
    <citation type="submission" date="2019-07" db="EMBL/GenBank/DDBJ databases">
        <title>De Novo Assembly of kiwifruit Actinidia rufa.</title>
        <authorList>
            <person name="Sugita-Konishi S."/>
            <person name="Sato K."/>
            <person name="Mori E."/>
            <person name="Abe Y."/>
            <person name="Kisaki G."/>
            <person name="Hamano K."/>
            <person name="Suezawa K."/>
            <person name="Otani M."/>
            <person name="Fukuda T."/>
            <person name="Manabe T."/>
            <person name="Gomi K."/>
            <person name="Tabuchi M."/>
            <person name="Akimitsu K."/>
            <person name="Kataoka I."/>
        </authorList>
    </citation>
    <scope>NUCLEOTIDE SEQUENCE [LARGE SCALE GENOMIC DNA]</scope>
    <source>
        <strain evidence="3">cv. Fuchu</strain>
    </source>
</reference>
<evidence type="ECO:0000313" key="3">
    <source>
        <dbReference type="Proteomes" id="UP000585474"/>
    </source>
</evidence>
<dbReference type="AlphaFoldDB" id="A0A7J0EYI1"/>
<dbReference type="Proteomes" id="UP000585474">
    <property type="component" value="Unassembled WGS sequence"/>
</dbReference>
<protein>
    <submittedName>
        <fullName evidence="2">Uncharacterized protein</fullName>
    </submittedName>
</protein>
<feature type="region of interest" description="Disordered" evidence="1">
    <location>
        <begin position="103"/>
        <end position="123"/>
    </location>
</feature>
<dbReference type="EMBL" id="BJWL01000007">
    <property type="protein sequence ID" value="GFY91468.1"/>
    <property type="molecule type" value="Genomic_DNA"/>
</dbReference>
<comment type="caution">
    <text evidence="2">The sequence shown here is derived from an EMBL/GenBank/DDBJ whole genome shotgun (WGS) entry which is preliminary data.</text>
</comment>
<evidence type="ECO:0000313" key="2">
    <source>
        <dbReference type="EMBL" id="GFY91468.1"/>
    </source>
</evidence>
<sequence length="123" mass="13521">MPPDHPAWMAVNPLMAFPDPLKPYSLIFFSGFDKEEYANFPSEEDDEVTDGGANVAEPEVRDKADRAEGHSKFGTQVSCEYLSVYLLSALPCEVLDNPELGAQAAQRPSHAHADLDEQALNMP</sequence>